<dbReference type="RefSeq" id="WP_126419673.1">
    <property type="nucleotide sequence ID" value="NZ_AP018827.1"/>
</dbReference>
<sequence>MTRPITDYPSALATGLYRHYKGKDYVVYGSVTHSETEEVLVLYAPVTQADPARLWVRPLAMFSESVDSDGEIVPRFRKL</sequence>
<evidence type="ECO:0000313" key="3">
    <source>
        <dbReference type="Proteomes" id="UP000278756"/>
    </source>
</evidence>
<accession>A0A3G9G3Z8</accession>
<dbReference type="InterPro" id="IPR037135">
    <property type="entry name" value="DUF1653-like_dom_sf"/>
</dbReference>
<dbReference type="Proteomes" id="UP000278756">
    <property type="component" value="Chromosome 1"/>
</dbReference>
<dbReference type="InterPro" id="IPR023387">
    <property type="entry name" value="DUF1653-like_dom"/>
</dbReference>
<organism evidence="2 3">
    <name type="scientific">Asticcacaulis excentricus</name>
    <dbReference type="NCBI Taxonomy" id="78587"/>
    <lineage>
        <taxon>Bacteria</taxon>
        <taxon>Pseudomonadati</taxon>
        <taxon>Pseudomonadota</taxon>
        <taxon>Alphaproteobacteria</taxon>
        <taxon>Caulobacterales</taxon>
        <taxon>Caulobacteraceae</taxon>
        <taxon>Asticcacaulis</taxon>
    </lineage>
</organism>
<dbReference type="EMBL" id="AP018827">
    <property type="protein sequence ID" value="BBF79684.1"/>
    <property type="molecule type" value="Genomic_DNA"/>
</dbReference>
<dbReference type="OrthoDB" id="371169at2"/>
<dbReference type="Pfam" id="PF07866">
    <property type="entry name" value="DUF1653"/>
    <property type="match status" value="1"/>
</dbReference>
<name>A0A3G9G3Z8_9CAUL</name>
<protein>
    <recommendedName>
        <fullName evidence="1">DUF1653 domain-containing protein</fullName>
    </recommendedName>
</protein>
<reference evidence="3" key="1">
    <citation type="journal article" date="2017" name="Biotechnol. Biofuels">
        <title>Evaluation of environmental bacterial communities as a factor affecting the growth of duckweed Lemna minor.</title>
        <authorList>
            <person name="Ishizawa H."/>
            <person name="Kuroda M."/>
            <person name="Morikawa M."/>
            <person name="Ike M."/>
        </authorList>
    </citation>
    <scope>NUCLEOTIDE SEQUENCE [LARGE SCALE GENOMIC DNA]</scope>
    <source>
        <strain evidence="3">M6</strain>
    </source>
</reference>
<evidence type="ECO:0000313" key="2">
    <source>
        <dbReference type="EMBL" id="BBF79684.1"/>
    </source>
</evidence>
<dbReference type="Gene3D" id="2.30.30.320">
    <property type="entry name" value="DUF1653-like domain"/>
    <property type="match status" value="1"/>
</dbReference>
<feature type="domain" description="DUF1653" evidence="1">
    <location>
        <begin position="15"/>
        <end position="77"/>
    </location>
</feature>
<reference evidence="3" key="2">
    <citation type="journal article" date="2017" name="Plant Physiol. Biochem.">
        <title>Differential oxidative and antioxidative response of duckweed Lemna minor toward plant growth promoting/inhibiting bacteria.</title>
        <authorList>
            <person name="Ishizawa H."/>
            <person name="Kuroda M."/>
            <person name="Morikawa M."/>
            <person name="Ike M."/>
        </authorList>
    </citation>
    <scope>NUCLEOTIDE SEQUENCE [LARGE SCALE GENOMIC DNA]</scope>
    <source>
        <strain evidence="3">M6</strain>
    </source>
</reference>
<evidence type="ECO:0000259" key="1">
    <source>
        <dbReference type="Pfam" id="PF07866"/>
    </source>
</evidence>
<dbReference type="AlphaFoldDB" id="A0A3G9G3Z8"/>
<proteinExistence type="predicted"/>
<gene>
    <name evidence="2" type="ORF">EM6_0253</name>
</gene>